<dbReference type="InterPro" id="IPR008915">
    <property type="entry name" value="Peptidase_M50"/>
</dbReference>
<keyword evidence="7" id="KW-0378">Hydrolase</keyword>
<keyword evidence="8" id="KW-0862">Zinc</keyword>
<dbReference type="GO" id="GO:0016020">
    <property type="term" value="C:membrane"/>
    <property type="evidence" value="ECO:0007669"/>
    <property type="project" value="UniProtKB-SubCell"/>
</dbReference>
<evidence type="ECO:0000256" key="1">
    <source>
        <dbReference type="ARBA" id="ARBA00001947"/>
    </source>
</evidence>
<evidence type="ECO:0000259" key="14">
    <source>
        <dbReference type="PROSITE" id="PS51371"/>
    </source>
</evidence>
<dbReference type="EMBL" id="CP159485">
    <property type="protein sequence ID" value="XCI29764.1"/>
    <property type="molecule type" value="Genomic_DNA"/>
</dbReference>
<dbReference type="Pfam" id="PF02163">
    <property type="entry name" value="Peptidase_M50"/>
    <property type="match status" value="2"/>
</dbReference>
<keyword evidence="4" id="KW-0645">Protease</keyword>
<evidence type="ECO:0000256" key="4">
    <source>
        <dbReference type="ARBA" id="ARBA00022670"/>
    </source>
</evidence>
<reference evidence="15" key="1">
    <citation type="journal article" date="2018" name="Antonie Van Leeuwenhoek">
        <title>Proteinivorax hydrogeniformans sp. nov., an anaerobic, haloalkaliphilic bacterium fermenting proteinaceous compounds with high hydrogen production.</title>
        <authorList>
            <person name="Boltyanskaya Y."/>
            <person name="Detkova E."/>
            <person name="Pimenov N."/>
            <person name="Kevbrin V."/>
        </authorList>
    </citation>
    <scope>NUCLEOTIDE SEQUENCE</scope>
    <source>
        <strain evidence="15">Z-710</strain>
    </source>
</reference>
<feature type="transmembrane region" description="Helical" evidence="13">
    <location>
        <begin position="111"/>
        <end position="133"/>
    </location>
</feature>
<evidence type="ECO:0000256" key="6">
    <source>
        <dbReference type="ARBA" id="ARBA00022723"/>
    </source>
</evidence>
<dbReference type="GO" id="GO:0008237">
    <property type="term" value="F:metallopeptidase activity"/>
    <property type="evidence" value="ECO:0007669"/>
    <property type="project" value="UniProtKB-KW"/>
</dbReference>
<evidence type="ECO:0000256" key="5">
    <source>
        <dbReference type="ARBA" id="ARBA00022692"/>
    </source>
</evidence>
<evidence type="ECO:0000256" key="12">
    <source>
        <dbReference type="PROSITE-ProRule" id="PRU00703"/>
    </source>
</evidence>
<evidence type="ECO:0000313" key="15">
    <source>
        <dbReference type="EMBL" id="XCI29764.1"/>
    </source>
</evidence>
<keyword evidence="11 13" id="KW-0472">Membrane</keyword>
<feature type="transmembrane region" description="Helical" evidence="13">
    <location>
        <begin position="154"/>
        <end position="172"/>
    </location>
</feature>
<comment type="cofactor">
    <cofactor evidence="1">
        <name>Zn(2+)</name>
        <dbReference type="ChEBI" id="CHEBI:29105"/>
    </cofactor>
</comment>
<dbReference type="GO" id="GO:0006508">
    <property type="term" value="P:proteolysis"/>
    <property type="evidence" value="ECO:0007669"/>
    <property type="project" value="UniProtKB-KW"/>
</dbReference>
<keyword evidence="9 13" id="KW-1133">Transmembrane helix</keyword>
<name>A0AAU8HWJ2_9FIRM</name>
<evidence type="ECO:0000256" key="2">
    <source>
        <dbReference type="ARBA" id="ARBA00004141"/>
    </source>
</evidence>
<dbReference type="SUPFAM" id="SSF54631">
    <property type="entry name" value="CBS-domain pair"/>
    <property type="match status" value="1"/>
</dbReference>
<keyword evidence="6" id="KW-0479">Metal-binding</keyword>
<evidence type="ECO:0000256" key="7">
    <source>
        <dbReference type="ARBA" id="ARBA00022801"/>
    </source>
</evidence>
<dbReference type="CDD" id="cd06161">
    <property type="entry name" value="S2P-M50_SpoIVFB"/>
    <property type="match status" value="1"/>
</dbReference>
<comment type="subcellular location">
    <subcellularLocation>
        <location evidence="2">Membrane</location>
        <topology evidence="2">Multi-pass membrane protein</topology>
    </subcellularLocation>
</comment>
<dbReference type="Gene3D" id="3.10.580.10">
    <property type="entry name" value="CBS-domain"/>
    <property type="match status" value="1"/>
</dbReference>
<dbReference type="PANTHER" id="PTHR39188:SF3">
    <property type="entry name" value="STAGE IV SPORULATION PROTEIN FB"/>
    <property type="match status" value="1"/>
</dbReference>
<keyword evidence="5 13" id="KW-0812">Transmembrane</keyword>
<keyword evidence="12" id="KW-0129">CBS domain</keyword>
<proteinExistence type="inferred from homology"/>
<dbReference type="PANTHER" id="PTHR39188">
    <property type="entry name" value="MEMBRANE-ASSOCIATED ZINC METALLOPROTEASE M50B"/>
    <property type="match status" value="1"/>
</dbReference>
<accession>A0AAU8HWJ2</accession>
<protein>
    <submittedName>
        <fullName evidence="15">M50 family metallopeptidase</fullName>
    </submittedName>
</protein>
<evidence type="ECO:0000256" key="11">
    <source>
        <dbReference type="ARBA" id="ARBA00023136"/>
    </source>
</evidence>
<dbReference type="InterPro" id="IPR046342">
    <property type="entry name" value="CBS_dom_sf"/>
</dbReference>
<dbReference type="AlphaFoldDB" id="A0AAU8HWJ2"/>
<keyword evidence="10" id="KW-0482">Metalloprotease</keyword>
<sequence>MFLIKLLNVKVYLNPLFLVIIVLFSLTGMLAEGIILFLIVLFHEFGHIIAAKSLKYDVEKVELLPVGGVAVINQPLEFNGRNEWFIALAGPFNNLMMIALCFAFKDYLSHYQLILNANITLFLFNLLPAFPLDGGRVLRAYLSKKIPLNQANKIAVLMGFFCGILIMLISIYSFWIRAVYALYLLILSAFLVIASQKEYSRSAYSYFNLTLEKKEAPKSKEVLTAQVLMAHCDSIIYNVIKELSTRHISLVVVVDDDGEIIDFVTEYLLLDALKKGKGTASIKTLLY</sequence>
<gene>
    <name evidence="15" type="ORF">PRVXH_001106</name>
</gene>
<feature type="transmembrane region" description="Helical" evidence="13">
    <location>
        <begin position="16"/>
        <end position="42"/>
    </location>
</feature>
<dbReference type="InterPro" id="IPR000644">
    <property type="entry name" value="CBS_dom"/>
</dbReference>
<evidence type="ECO:0000256" key="10">
    <source>
        <dbReference type="ARBA" id="ARBA00023049"/>
    </source>
</evidence>
<feature type="transmembrane region" description="Helical" evidence="13">
    <location>
        <begin position="84"/>
        <end position="105"/>
    </location>
</feature>
<evidence type="ECO:0000256" key="9">
    <source>
        <dbReference type="ARBA" id="ARBA00022989"/>
    </source>
</evidence>
<dbReference type="PROSITE" id="PS51371">
    <property type="entry name" value="CBS"/>
    <property type="match status" value="1"/>
</dbReference>
<feature type="transmembrane region" description="Helical" evidence="13">
    <location>
        <begin position="178"/>
        <end position="195"/>
    </location>
</feature>
<evidence type="ECO:0000256" key="13">
    <source>
        <dbReference type="SAM" id="Phobius"/>
    </source>
</evidence>
<evidence type="ECO:0000256" key="3">
    <source>
        <dbReference type="ARBA" id="ARBA00007931"/>
    </source>
</evidence>
<dbReference type="GO" id="GO:0046872">
    <property type="term" value="F:metal ion binding"/>
    <property type="evidence" value="ECO:0007669"/>
    <property type="project" value="UniProtKB-KW"/>
</dbReference>
<reference evidence="15" key="2">
    <citation type="submission" date="2024-06" db="EMBL/GenBank/DDBJ databases">
        <authorList>
            <person name="Petrova K.O."/>
            <person name="Toshchakov S.V."/>
            <person name="Boltjanskaja Y.V."/>
            <person name="Kevbrin V.V."/>
        </authorList>
    </citation>
    <scope>NUCLEOTIDE SEQUENCE</scope>
    <source>
        <strain evidence="15">Z-710</strain>
    </source>
</reference>
<organism evidence="15">
    <name type="scientific">Proteinivorax hydrogeniformans</name>
    <dbReference type="NCBI Taxonomy" id="1826727"/>
    <lineage>
        <taxon>Bacteria</taxon>
        <taxon>Bacillati</taxon>
        <taxon>Bacillota</taxon>
        <taxon>Clostridia</taxon>
        <taxon>Eubacteriales</taxon>
        <taxon>Proteinivoracaceae</taxon>
        <taxon>Proteinivorax</taxon>
    </lineage>
</organism>
<evidence type="ECO:0000256" key="8">
    <source>
        <dbReference type="ARBA" id="ARBA00022833"/>
    </source>
</evidence>
<comment type="similarity">
    <text evidence="3">Belongs to the peptidase M50B family.</text>
</comment>
<feature type="domain" description="CBS" evidence="14">
    <location>
        <begin position="223"/>
        <end position="281"/>
    </location>
</feature>
<dbReference type="RefSeq" id="WP_353894311.1">
    <property type="nucleotide sequence ID" value="NZ_CP159485.1"/>
</dbReference>